<name>A0ABT5E8Y6_9BACT</name>
<dbReference type="InterPro" id="IPR032783">
    <property type="entry name" value="AraC_lig"/>
</dbReference>
<dbReference type="InterPro" id="IPR020449">
    <property type="entry name" value="Tscrpt_reg_AraC-type_HTH"/>
</dbReference>
<dbReference type="EMBL" id="JAQNDL010000003">
    <property type="protein sequence ID" value="MDC0721216.1"/>
    <property type="molecule type" value="Genomic_DNA"/>
</dbReference>
<dbReference type="PANTHER" id="PTHR46796">
    <property type="entry name" value="HTH-TYPE TRANSCRIPTIONAL ACTIVATOR RHAS-RELATED"/>
    <property type="match status" value="1"/>
</dbReference>
<dbReference type="PANTHER" id="PTHR46796:SF7">
    <property type="entry name" value="ARAC FAMILY TRANSCRIPTIONAL REGULATOR"/>
    <property type="match status" value="1"/>
</dbReference>
<dbReference type="InterPro" id="IPR018062">
    <property type="entry name" value="HTH_AraC-typ_CS"/>
</dbReference>
<gene>
    <name evidence="6" type="ORF">POL25_30195</name>
</gene>
<evidence type="ECO:0000259" key="5">
    <source>
        <dbReference type="PROSITE" id="PS01124"/>
    </source>
</evidence>
<dbReference type="Gene3D" id="1.10.10.60">
    <property type="entry name" value="Homeodomain-like"/>
    <property type="match status" value="2"/>
</dbReference>
<evidence type="ECO:0000256" key="2">
    <source>
        <dbReference type="ARBA" id="ARBA00023125"/>
    </source>
</evidence>
<dbReference type="Pfam" id="PF12833">
    <property type="entry name" value="HTH_18"/>
    <property type="match status" value="1"/>
</dbReference>
<dbReference type="Proteomes" id="UP001221686">
    <property type="component" value="Unassembled WGS sequence"/>
</dbReference>
<dbReference type="PROSITE" id="PS01124">
    <property type="entry name" value="HTH_ARAC_FAMILY_2"/>
    <property type="match status" value="1"/>
</dbReference>
<organism evidence="6 7">
    <name type="scientific">Nannocystis bainbridge</name>
    <dbReference type="NCBI Taxonomy" id="2995303"/>
    <lineage>
        <taxon>Bacteria</taxon>
        <taxon>Pseudomonadati</taxon>
        <taxon>Myxococcota</taxon>
        <taxon>Polyangia</taxon>
        <taxon>Nannocystales</taxon>
        <taxon>Nannocystaceae</taxon>
        <taxon>Nannocystis</taxon>
    </lineage>
</organism>
<feature type="domain" description="HTH araC/xylS-type" evidence="5">
    <location>
        <begin position="208"/>
        <end position="306"/>
    </location>
</feature>
<reference evidence="6 7" key="1">
    <citation type="submission" date="2022-11" db="EMBL/GenBank/DDBJ databases">
        <title>Minimal conservation of predation-associated metabolite biosynthetic gene clusters underscores biosynthetic potential of Myxococcota including descriptions for ten novel species: Archangium lansinium sp. nov., Myxococcus landrumus sp. nov., Nannocystis bai.</title>
        <authorList>
            <person name="Ahearne A."/>
            <person name="Stevens C."/>
            <person name="Dowd S."/>
        </authorList>
    </citation>
    <scope>NUCLEOTIDE SEQUENCE [LARGE SCALE GENOMIC DNA]</scope>
    <source>
        <strain evidence="6 7">BB15-2</strain>
    </source>
</reference>
<comment type="caution">
    <text evidence="6">The sequence shown here is derived from an EMBL/GenBank/DDBJ whole genome shotgun (WGS) entry which is preliminary data.</text>
</comment>
<protein>
    <submittedName>
        <fullName evidence="6">AraC family transcriptional regulator</fullName>
    </submittedName>
</protein>
<dbReference type="Pfam" id="PF12852">
    <property type="entry name" value="Cupin_6"/>
    <property type="match status" value="1"/>
</dbReference>
<dbReference type="SUPFAM" id="SSF46689">
    <property type="entry name" value="Homeodomain-like"/>
    <property type="match status" value="2"/>
</dbReference>
<dbReference type="PRINTS" id="PR00032">
    <property type="entry name" value="HTHARAC"/>
</dbReference>
<evidence type="ECO:0000256" key="1">
    <source>
        <dbReference type="ARBA" id="ARBA00023015"/>
    </source>
</evidence>
<feature type="region of interest" description="Disordered" evidence="4">
    <location>
        <begin position="296"/>
        <end position="317"/>
    </location>
</feature>
<dbReference type="InterPro" id="IPR050204">
    <property type="entry name" value="AraC_XylS_family_regulators"/>
</dbReference>
<keyword evidence="2" id="KW-0238">DNA-binding</keyword>
<keyword evidence="3" id="KW-0804">Transcription</keyword>
<proteinExistence type="predicted"/>
<evidence type="ECO:0000256" key="3">
    <source>
        <dbReference type="ARBA" id="ARBA00023163"/>
    </source>
</evidence>
<dbReference type="InterPro" id="IPR018060">
    <property type="entry name" value="HTH_AraC"/>
</dbReference>
<sequence>MSEEHGDPLADIVALLRPRAVVSASLEARGPWAIRLEAYPHVKFGTVVAGRCLIALTGRRRPLRCEAGDFFMLSDPPAYVMASALTAPQRAAGPLFAAAVDGRVRLGAPPAALTSHIVGGHFAFDPSNAHLLVAALPRMMRVPASEAGALRELTGLLAREVGERSPGRALVLDRLAQVILVQAMRQLGAADMRRRASWLRALSDPQIGAALRQIHADVRTRWTLDALAQAVGMSRSAFALRFTRLVGKPPLEYAIAWRMQLARDALRTGDRAVGELAFALGYASESAFSTAFRREEGESPRAFRQRARAEGAASEVG</sequence>
<keyword evidence="7" id="KW-1185">Reference proteome</keyword>
<evidence type="ECO:0000256" key="4">
    <source>
        <dbReference type="SAM" id="MobiDB-lite"/>
    </source>
</evidence>
<evidence type="ECO:0000313" key="6">
    <source>
        <dbReference type="EMBL" id="MDC0721216.1"/>
    </source>
</evidence>
<dbReference type="SMART" id="SM00342">
    <property type="entry name" value="HTH_ARAC"/>
    <property type="match status" value="1"/>
</dbReference>
<dbReference type="RefSeq" id="WP_272089718.1">
    <property type="nucleotide sequence ID" value="NZ_JAQNDL010000003.1"/>
</dbReference>
<dbReference type="InterPro" id="IPR009057">
    <property type="entry name" value="Homeodomain-like_sf"/>
</dbReference>
<keyword evidence="1" id="KW-0805">Transcription regulation</keyword>
<accession>A0ABT5E8Y6</accession>
<dbReference type="PROSITE" id="PS00041">
    <property type="entry name" value="HTH_ARAC_FAMILY_1"/>
    <property type="match status" value="1"/>
</dbReference>
<evidence type="ECO:0000313" key="7">
    <source>
        <dbReference type="Proteomes" id="UP001221686"/>
    </source>
</evidence>